<reference evidence="4 5" key="1">
    <citation type="submission" date="2022-03" db="EMBL/GenBank/DDBJ databases">
        <authorList>
            <person name="Jo J.-H."/>
            <person name="Im W.-T."/>
        </authorList>
    </citation>
    <scope>NUCLEOTIDE SEQUENCE [LARGE SCALE GENOMIC DNA]</scope>
    <source>
        <strain evidence="4 5">SM33</strain>
    </source>
</reference>
<dbReference type="InterPro" id="IPR011990">
    <property type="entry name" value="TPR-like_helical_dom_sf"/>
</dbReference>
<name>A0ABS9VKU6_9SPHN</name>
<keyword evidence="5" id="KW-1185">Reference proteome</keyword>
<dbReference type="Gene3D" id="1.25.40.10">
    <property type="entry name" value="Tetratricopeptide repeat domain"/>
    <property type="match status" value="2"/>
</dbReference>
<keyword evidence="1" id="KW-0677">Repeat</keyword>
<sequence>MLIWLGFGVPTNAAENPCTYEKVALLKDKLAACEELIQRRPNDPYAYFNRGLIAINVGDYDQAVADLTRAHELDSGDPWSLANRGLAYAWKKDQARAEEDFRAVRAIDPSNVVMLRGEALLKMNAGDKKGAVESLSASMTDDPDNLWALRTRSELYYELGEFEKSRQDDSRWVKLMEEARSRQARALSNSRQSELR</sequence>
<dbReference type="RefSeq" id="WP_241446381.1">
    <property type="nucleotide sequence ID" value="NZ_JAKZHW010000001.1"/>
</dbReference>
<evidence type="ECO:0000256" key="2">
    <source>
        <dbReference type="ARBA" id="ARBA00022803"/>
    </source>
</evidence>
<gene>
    <name evidence="4" type="ORF">LZ016_05630</name>
</gene>
<dbReference type="EMBL" id="JAKZHW010000001">
    <property type="protein sequence ID" value="MCH8615578.1"/>
    <property type="molecule type" value="Genomic_DNA"/>
</dbReference>
<dbReference type="PANTHER" id="PTHR44858:SF1">
    <property type="entry name" value="UDP-N-ACETYLGLUCOSAMINE--PEPTIDE N-ACETYLGLUCOSAMINYLTRANSFERASE SPINDLY-RELATED"/>
    <property type="match status" value="1"/>
</dbReference>
<dbReference type="SMART" id="SM00028">
    <property type="entry name" value="TPR"/>
    <property type="match status" value="3"/>
</dbReference>
<accession>A0ABS9VKU6</accession>
<organism evidence="4 5">
    <name type="scientific">Sphingomonas telluris</name>
    <dbReference type="NCBI Taxonomy" id="2907998"/>
    <lineage>
        <taxon>Bacteria</taxon>
        <taxon>Pseudomonadati</taxon>
        <taxon>Pseudomonadota</taxon>
        <taxon>Alphaproteobacteria</taxon>
        <taxon>Sphingomonadales</taxon>
        <taxon>Sphingomonadaceae</taxon>
        <taxon>Sphingomonas</taxon>
    </lineage>
</organism>
<dbReference type="InterPro" id="IPR050498">
    <property type="entry name" value="Ycf3"/>
</dbReference>
<dbReference type="InterPro" id="IPR019734">
    <property type="entry name" value="TPR_rpt"/>
</dbReference>
<comment type="caution">
    <text evidence="4">The sequence shown here is derived from an EMBL/GenBank/DDBJ whole genome shotgun (WGS) entry which is preliminary data.</text>
</comment>
<keyword evidence="2 3" id="KW-0802">TPR repeat</keyword>
<evidence type="ECO:0000313" key="5">
    <source>
        <dbReference type="Proteomes" id="UP001203058"/>
    </source>
</evidence>
<dbReference type="PANTHER" id="PTHR44858">
    <property type="entry name" value="TETRATRICOPEPTIDE REPEAT PROTEIN 6"/>
    <property type="match status" value="1"/>
</dbReference>
<dbReference type="SUPFAM" id="SSF48452">
    <property type="entry name" value="TPR-like"/>
    <property type="match status" value="1"/>
</dbReference>
<dbReference type="Pfam" id="PF00515">
    <property type="entry name" value="TPR_1"/>
    <property type="match status" value="1"/>
</dbReference>
<evidence type="ECO:0000313" key="4">
    <source>
        <dbReference type="EMBL" id="MCH8615578.1"/>
    </source>
</evidence>
<evidence type="ECO:0000256" key="3">
    <source>
        <dbReference type="PROSITE-ProRule" id="PRU00339"/>
    </source>
</evidence>
<evidence type="ECO:0000256" key="1">
    <source>
        <dbReference type="ARBA" id="ARBA00022737"/>
    </source>
</evidence>
<dbReference type="PROSITE" id="PS50005">
    <property type="entry name" value="TPR"/>
    <property type="match status" value="1"/>
</dbReference>
<protein>
    <submittedName>
        <fullName evidence="4">Tetratricopeptide repeat protein</fullName>
    </submittedName>
</protein>
<feature type="repeat" description="TPR" evidence="3">
    <location>
        <begin position="44"/>
        <end position="77"/>
    </location>
</feature>
<proteinExistence type="predicted"/>
<dbReference type="Proteomes" id="UP001203058">
    <property type="component" value="Unassembled WGS sequence"/>
</dbReference>